<comment type="caution">
    <text evidence="2">The sequence shown here is derived from an EMBL/GenBank/DDBJ whole genome shotgun (WGS) entry which is preliminary data.</text>
</comment>
<dbReference type="Proteomes" id="UP000610611">
    <property type="component" value="Unassembled WGS sequence"/>
</dbReference>
<evidence type="ECO:0000313" key="3">
    <source>
        <dbReference type="Proteomes" id="UP000610611"/>
    </source>
</evidence>
<dbReference type="RefSeq" id="WP_206043643.1">
    <property type="nucleotide sequence ID" value="NZ_WOWB01000002.1"/>
</dbReference>
<protein>
    <submittedName>
        <fullName evidence="2">Uncharacterized protein</fullName>
    </submittedName>
</protein>
<accession>A0A847U9E1</accession>
<feature type="compositionally biased region" description="Basic and acidic residues" evidence="1">
    <location>
        <begin position="1"/>
        <end position="12"/>
    </location>
</feature>
<sequence length="129" mass="14827">MQRTVEAFESKLDTLSASNTEEDEEDIEDLAMDLLPRLPSYPQDIPEYALRDLEGTGDMTPQEYISFIIPASRKDEDFPLIEGTAQRFAREMREPTPKVREALIHLESNTTENVESAVVDNDRHWMRGL</sequence>
<evidence type="ECO:0000256" key="1">
    <source>
        <dbReference type="SAM" id="MobiDB-lite"/>
    </source>
</evidence>
<dbReference type="AlphaFoldDB" id="A0A847U9E1"/>
<gene>
    <name evidence="2" type="ORF">GOC83_16965</name>
</gene>
<proteinExistence type="predicted"/>
<feature type="region of interest" description="Disordered" evidence="1">
    <location>
        <begin position="1"/>
        <end position="26"/>
    </location>
</feature>
<organism evidence="2 3">
    <name type="scientific">Haloarcula rubripromontorii</name>
    <dbReference type="NCBI Taxonomy" id="1705562"/>
    <lineage>
        <taxon>Archaea</taxon>
        <taxon>Methanobacteriati</taxon>
        <taxon>Methanobacteriota</taxon>
        <taxon>Stenosarchaea group</taxon>
        <taxon>Halobacteria</taxon>
        <taxon>Halobacteriales</taxon>
        <taxon>Haloarculaceae</taxon>
        <taxon>Haloarcula</taxon>
    </lineage>
</organism>
<dbReference type="EMBL" id="WOWB01000002">
    <property type="protein sequence ID" value="NLV07824.1"/>
    <property type="molecule type" value="Genomic_DNA"/>
</dbReference>
<name>A0A847U9E1_9EURY</name>
<reference evidence="2" key="1">
    <citation type="submission" date="2019-12" db="EMBL/GenBank/DDBJ databases">
        <title>The whole-genome sequencing of Haloarcula japonica strain pws8.</title>
        <authorList>
            <person name="Verma D.K."/>
            <person name="Gopal K."/>
            <person name="Prasad E.S."/>
        </authorList>
    </citation>
    <scope>NUCLEOTIDE SEQUENCE</scope>
    <source>
        <strain evidence="2">Pws8</strain>
    </source>
</reference>
<evidence type="ECO:0000313" key="2">
    <source>
        <dbReference type="EMBL" id="NLV07824.1"/>
    </source>
</evidence>